<dbReference type="AlphaFoldDB" id="A0A5K3FF43"/>
<name>A0A5K3FF43_MESCO</name>
<proteinExistence type="predicted"/>
<protein>
    <submittedName>
        <fullName evidence="1">Uncharacterized protein</fullName>
    </submittedName>
</protein>
<sequence>MNKLYSFRSLLWPLPTDRNATPMAENSGVDKGSCGSRRGLDELHRIELRLQGSQLEAGDWCWRAAYVEAEFCRSGRRIMDTTSFGRTVG</sequence>
<reference evidence="1" key="1">
    <citation type="submission" date="2019-11" db="UniProtKB">
        <authorList>
            <consortium name="WormBaseParasite"/>
        </authorList>
    </citation>
    <scope>IDENTIFICATION</scope>
</reference>
<dbReference type="WBParaSite" id="MCU_006929-RA">
    <property type="protein sequence ID" value="MCU_006929-RA"/>
    <property type="gene ID" value="MCU_006929"/>
</dbReference>
<accession>A0A5K3FF43</accession>
<evidence type="ECO:0000313" key="1">
    <source>
        <dbReference type="WBParaSite" id="MCU_006929-RA"/>
    </source>
</evidence>
<organism evidence="1">
    <name type="scientific">Mesocestoides corti</name>
    <name type="common">Flatworm</name>
    <dbReference type="NCBI Taxonomy" id="53468"/>
    <lineage>
        <taxon>Eukaryota</taxon>
        <taxon>Metazoa</taxon>
        <taxon>Spiralia</taxon>
        <taxon>Lophotrochozoa</taxon>
        <taxon>Platyhelminthes</taxon>
        <taxon>Cestoda</taxon>
        <taxon>Eucestoda</taxon>
        <taxon>Cyclophyllidea</taxon>
        <taxon>Mesocestoididae</taxon>
        <taxon>Mesocestoides</taxon>
    </lineage>
</organism>